<accession>A0A1D8GN96</accession>
<dbReference type="Proteomes" id="UP000095743">
    <property type="component" value="Chromosome"/>
</dbReference>
<gene>
    <name evidence="1" type="ORF">Gferi_23960</name>
</gene>
<organism evidence="1 2">
    <name type="scientific">Geosporobacter ferrireducens</name>
    <dbReference type="NCBI Taxonomy" id="1424294"/>
    <lineage>
        <taxon>Bacteria</taxon>
        <taxon>Bacillati</taxon>
        <taxon>Bacillota</taxon>
        <taxon>Clostridia</taxon>
        <taxon>Peptostreptococcales</taxon>
        <taxon>Thermotaleaceae</taxon>
        <taxon>Geosporobacter</taxon>
    </lineage>
</organism>
<evidence type="ECO:0000313" key="1">
    <source>
        <dbReference type="EMBL" id="AOT72332.1"/>
    </source>
</evidence>
<dbReference type="AlphaFoldDB" id="A0A1D8GN96"/>
<evidence type="ECO:0000313" key="2">
    <source>
        <dbReference type="Proteomes" id="UP000095743"/>
    </source>
</evidence>
<dbReference type="EMBL" id="CP017269">
    <property type="protein sequence ID" value="AOT72332.1"/>
    <property type="molecule type" value="Genomic_DNA"/>
</dbReference>
<sequence length="73" mass="8813">MLRQLTALHLQRLLKEKHMEEMFKYVRTFQVNIEVCLIFPQTIQVWGSFRFGRSIPYASIRNYAEKSEFFAIL</sequence>
<name>A0A1D8GN96_9FIRM</name>
<dbReference type="KEGG" id="gfe:Gferi_23960"/>
<protein>
    <submittedName>
        <fullName evidence="1">Uncharacterized protein</fullName>
    </submittedName>
</protein>
<reference evidence="1 2" key="1">
    <citation type="submission" date="2016-09" db="EMBL/GenBank/DDBJ databases">
        <title>Genomic analysis reveals versatility of anaerobic energy metabolism of Geosporobacter ferrireducens IRF9 of phylum Firmicutes.</title>
        <authorList>
            <person name="Kim S.-J."/>
        </authorList>
    </citation>
    <scope>NUCLEOTIDE SEQUENCE [LARGE SCALE GENOMIC DNA]</scope>
    <source>
        <strain evidence="1 2">IRF9</strain>
    </source>
</reference>
<proteinExistence type="predicted"/>
<keyword evidence="2" id="KW-1185">Reference proteome</keyword>
<dbReference type="STRING" id="1424294.Gferi_23960"/>